<dbReference type="RefSeq" id="WP_165206823.1">
    <property type="nucleotide sequence ID" value="NZ_BJDT01000005.1"/>
</dbReference>
<comment type="caution">
    <text evidence="1">The sequence shown here is derived from an EMBL/GenBank/DDBJ whole genome shotgun (WGS) entry which is preliminary data.</text>
</comment>
<dbReference type="Proteomes" id="UP001596158">
    <property type="component" value="Unassembled WGS sequence"/>
</dbReference>
<gene>
    <name evidence="1" type="ORF">ACFQGR_01415</name>
</gene>
<proteinExistence type="predicted"/>
<organism evidence="1 2">
    <name type="scientific">Weissella sagaensis</name>
    <dbReference type="NCBI Taxonomy" id="2559928"/>
    <lineage>
        <taxon>Bacteria</taxon>
        <taxon>Bacillati</taxon>
        <taxon>Bacillota</taxon>
        <taxon>Bacilli</taxon>
        <taxon>Lactobacillales</taxon>
        <taxon>Lactobacillaceae</taxon>
        <taxon>Weissella</taxon>
    </lineage>
</organism>
<accession>A0ABW1RRI4</accession>
<name>A0ABW1RRI4_9LACO</name>
<sequence length="52" mass="6181">MDEETLYELHAHVFGEDRYWGAMPWERVGYMKKYLASVYPISIDDITIVRAN</sequence>
<evidence type="ECO:0000313" key="1">
    <source>
        <dbReference type="EMBL" id="MFC6178071.1"/>
    </source>
</evidence>
<keyword evidence="2" id="KW-1185">Reference proteome</keyword>
<dbReference type="EMBL" id="JBHSSG010000007">
    <property type="protein sequence ID" value="MFC6178071.1"/>
    <property type="molecule type" value="Genomic_DNA"/>
</dbReference>
<evidence type="ECO:0000313" key="2">
    <source>
        <dbReference type="Proteomes" id="UP001596158"/>
    </source>
</evidence>
<reference evidence="2" key="1">
    <citation type="journal article" date="2019" name="Int. J. Syst. Evol. Microbiol.">
        <title>The Global Catalogue of Microorganisms (GCM) 10K type strain sequencing project: providing services to taxonomists for standard genome sequencing and annotation.</title>
        <authorList>
            <consortium name="The Broad Institute Genomics Platform"/>
            <consortium name="The Broad Institute Genome Sequencing Center for Infectious Disease"/>
            <person name="Wu L."/>
            <person name="Ma J."/>
        </authorList>
    </citation>
    <scope>NUCLEOTIDE SEQUENCE [LARGE SCALE GENOMIC DNA]</scope>
    <source>
        <strain evidence="2">CCM 8924</strain>
    </source>
</reference>
<protein>
    <submittedName>
        <fullName evidence="1">Uncharacterized protein</fullName>
    </submittedName>
</protein>